<accession>A0A8D4C146</accession>
<dbReference type="HAMAP" id="MF_00524">
    <property type="entry name" value="Glucokinase"/>
    <property type="match status" value="1"/>
</dbReference>
<gene>
    <name evidence="3" type="primary">glk</name>
    <name evidence="5" type="ORF">CL52_07750</name>
    <name evidence="6" type="ORF">SAMN05660875_10417</name>
</gene>
<keyword evidence="3" id="KW-0963">Cytoplasm</keyword>
<dbReference type="GO" id="GO:0005536">
    <property type="term" value="F:D-glucose binding"/>
    <property type="evidence" value="ECO:0007669"/>
    <property type="project" value="InterPro"/>
</dbReference>
<dbReference type="GO" id="GO:0004340">
    <property type="term" value="F:glucokinase activity"/>
    <property type="evidence" value="ECO:0007669"/>
    <property type="project" value="UniProtKB-UniRule"/>
</dbReference>
<evidence type="ECO:0000256" key="4">
    <source>
        <dbReference type="RuleBase" id="RU004046"/>
    </source>
</evidence>
<dbReference type="RefSeq" id="WP_043219570.1">
    <property type="nucleotide sequence ID" value="NZ_CP007511.1"/>
</dbReference>
<evidence type="ECO:0000256" key="1">
    <source>
        <dbReference type="ARBA" id="ARBA00022679"/>
    </source>
</evidence>
<dbReference type="GO" id="GO:0006096">
    <property type="term" value="P:glycolytic process"/>
    <property type="evidence" value="ECO:0007669"/>
    <property type="project" value="UniProtKB-UniRule"/>
</dbReference>
<keyword evidence="3" id="KW-0067">ATP-binding</keyword>
<evidence type="ECO:0000313" key="7">
    <source>
        <dbReference type="Proteomes" id="UP000031271"/>
    </source>
</evidence>
<dbReference type="SUPFAM" id="SSF53067">
    <property type="entry name" value="Actin-like ATPase domain"/>
    <property type="match status" value="1"/>
</dbReference>
<keyword evidence="2 3" id="KW-0418">Kinase</keyword>
<comment type="catalytic activity">
    <reaction evidence="3">
        <text>D-glucose + ATP = D-glucose 6-phosphate + ADP + H(+)</text>
        <dbReference type="Rhea" id="RHEA:17825"/>
        <dbReference type="ChEBI" id="CHEBI:4167"/>
        <dbReference type="ChEBI" id="CHEBI:15378"/>
        <dbReference type="ChEBI" id="CHEBI:30616"/>
        <dbReference type="ChEBI" id="CHEBI:61548"/>
        <dbReference type="ChEBI" id="CHEBI:456216"/>
        <dbReference type="EC" id="2.7.1.2"/>
    </reaction>
</comment>
<dbReference type="PANTHER" id="PTHR47690">
    <property type="entry name" value="GLUCOKINASE"/>
    <property type="match status" value="1"/>
</dbReference>
<evidence type="ECO:0000313" key="6">
    <source>
        <dbReference type="EMBL" id="SDM32848.1"/>
    </source>
</evidence>
<dbReference type="InterPro" id="IPR043129">
    <property type="entry name" value="ATPase_NBD"/>
</dbReference>
<dbReference type="Pfam" id="PF02685">
    <property type="entry name" value="Glucokinase"/>
    <property type="match status" value="1"/>
</dbReference>
<reference evidence="7" key="1">
    <citation type="submission" date="2014-03" db="EMBL/GenBank/DDBJ databases">
        <title>Complete genome of Pseudomonas balearica DSM 6083T, a sewage water isolate from an enrichment with 2-methylnaphthalene.</title>
        <authorList>
            <person name="Salva-Serra F."/>
            <person name="Jaen-Luchoro D."/>
            <person name="Busquets A."/>
            <person name="Pena A."/>
            <person name="Gomila M."/>
            <person name="Bosch R."/>
            <person name="Nogales B."/>
            <person name="Garcia-Valdes E."/>
            <person name="Lalucat J."/>
            <person name="Bennasar A."/>
        </authorList>
    </citation>
    <scope>NUCLEOTIDE SEQUENCE [LARGE SCALE GENOMIC DNA]</scope>
    <source>
        <strain evidence="7">DSM 6083</strain>
    </source>
</reference>
<dbReference type="GO" id="GO:0005524">
    <property type="term" value="F:ATP binding"/>
    <property type="evidence" value="ECO:0007669"/>
    <property type="project" value="UniProtKB-UniRule"/>
</dbReference>
<proteinExistence type="inferred from homology"/>
<dbReference type="KEGG" id="pbm:CL52_07750"/>
<evidence type="ECO:0000313" key="8">
    <source>
        <dbReference type="Proteomes" id="UP000182276"/>
    </source>
</evidence>
<feature type="binding site" evidence="3">
    <location>
        <begin position="7"/>
        <end position="12"/>
    </location>
    <ligand>
        <name>ATP</name>
        <dbReference type="ChEBI" id="CHEBI:30616"/>
    </ligand>
</feature>
<organism evidence="5 7">
    <name type="scientific">Stutzerimonas balearica DSM 6083</name>
    <dbReference type="NCBI Taxonomy" id="1123016"/>
    <lineage>
        <taxon>Bacteria</taxon>
        <taxon>Pseudomonadati</taxon>
        <taxon>Pseudomonadota</taxon>
        <taxon>Gammaproteobacteria</taxon>
        <taxon>Pseudomonadales</taxon>
        <taxon>Pseudomonadaceae</taxon>
        <taxon>Stutzerimonas</taxon>
    </lineage>
</organism>
<evidence type="ECO:0000313" key="5">
    <source>
        <dbReference type="EMBL" id="AJE14947.1"/>
    </source>
</evidence>
<dbReference type="NCBIfam" id="NF001415">
    <property type="entry name" value="PRK00292.1-2"/>
    <property type="match status" value="1"/>
</dbReference>
<sequence>MKLGLVGDIGGTNARFALWREQRLEAVRVLATADFATPQQAIRAYLEDLGQTLAEVDAVCLACAGPVRGDEFRFTNNHWRLNRPDFCRELGLSELLLINDFYAMALGMTRVRPEELTEVCPGSADPERPRLVIGPGTGLGVGTLLPLGDGLWRALPGEGGHVDLPIGSLREAELWQHLHRQQGHVSAENILSGSGLLTLYRASCALDGREAVLASPAEVTEAALAGEPYARQVLEQFCCFLGRVAGNNVLTLGARGGVYIAGGMVPRFADFFLASGFARCLRDKGLMSRYFDDIPVWLVRAEYPGLLGAGEALQQAMEGRQAGLA</sequence>
<name>A0A8D4C146_9GAMM</name>
<dbReference type="Gene3D" id="3.40.367.20">
    <property type="match status" value="1"/>
</dbReference>
<dbReference type="Proteomes" id="UP000182276">
    <property type="component" value="Unassembled WGS sequence"/>
</dbReference>
<dbReference type="Gene3D" id="3.30.420.40">
    <property type="match status" value="1"/>
</dbReference>
<reference evidence="6 8" key="2">
    <citation type="submission" date="2016-10" db="EMBL/GenBank/DDBJ databases">
        <authorList>
            <person name="Varghese N."/>
            <person name="Submissions S."/>
        </authorList>
    </citation>
    <scope>NUCLEOTIDE SEQUENCE [LARGE SCALE GENOMIC DNA]</scope>
    <source>
        <strain evidence="6 8">DSM 6083</strain>
    </source>
</reference>
<dbReference type="GeneID" id="77259810"/>
<comment type="subcellular location">
    <subcellularLocation>
        <location evidence="3">Cytoplasm</location>
    </subcellularLocation>
</comment>
<evidence type="ECO:0000256" key="3">
    <source>
        <dbReference type="HAMAP-Rule" id="MF_00524"/>
    </source>
</evidence>
<dbReference type="CDD" id="cd24008">
    <property type="entry name" value="ASKHA_NBD_GLK"/>
    <property type="match status" value="1"/>
</dbReference>
<reference evidence="5 7" key="3">
    <citation type="journal article" name="Genome Announc.">
        <title>Complete Genome Sequence of Pseudomonas balearica DSM 6083T.</title>
        <authorList>
            <person name="Bennasar-Figueras A."/>
            <person name="Salva-Serra F."/>
            <person name="Jaen-Luchoro D."/>
            <person name="Segui C."/>
            <person name="Aliaga F."/>
            <person name="Busquets A."/>
            <person name="Gomila M."/>
            <person name="Moore E.R."/>
            <person name="Lalucat J."/>
        </authorList>
    </citation>
    <scope>NUCLEOTIDE SEQUENCE [LARGE SCALE GENOMIC DNA]</scope>
    <source>
        <strain evidence="7">DSM 6083</strain>
        <strain evidence="5">DSM6083</strain>
    </source>
</reference>
<dbReference type="EMBL" id="FNHO01000004">
    <property type="protein sequence ID" value="SDM32848.1"/>
    <property type="molecule type" value="Genomic_DNA"/>
</dbReference>
<keyword evidence="1 3" id="KW-0808">Transferase</keyword>
<keyword evidence="8" id="KW-1185">Reference proteome</keyword>
<comment type="similarity">
    <text evidence="3 4">Belongs to the bacterial glucokinase family.</text>
</comment>
<dbReference type="AlphaFoldDB" id="A0A8D4C146"/>
<dbReference type="EMBL" id="CP007511">
    <property type="protein sequence ID" value="AJE14947.1"/>
    <property type="molecule type" value="Genomic_DNA"/>
</dbReference>
<dbReference type="Proteomes" id="UP000031271">
    <property type="component" value="Chromosome"/>
</dbReference>
<protein>
    <recommendedName>
        <fullName evidence="3">Glucokinase</fullName>
        <ecNumber evidence="3">2.7.1.2</ecNumber>
    </recommendedName>
    <alternativeName>
        <fullName evidence="3">Glucose kinase</fullName>
    </alternativeName>
</protein>
<dbReference type="GO" id="GO:0005829">
    <property type="term" value="C:cytosol"/>
    <property type="evidence" value="ECO:0007669"/>
    <property type="project" value="TreeGrafter"/>
</dbReference>
<dbReference type="InterPro" id="IPR050201">
    <property type="entry name" value="Bacterial_glucokinase"/>
</dbReference>
<dbReference type="NCBIfam" id="TIGR00749">
    <property type="entry name" value="glk"/>
    <property type="match status" value="1"/>
</dbReference>
<dbReference type="EC" id="2.7.1.2" evidence="3"/>
<dbReference type="PANTHER" id="PTHR47690:SF1">
    <property type="entry name" value="GLUCOKINASE"/>
    <property type="match status" value="1"/>
</dbReference>
<dbReference type="InterPro" id="IPR003836">
    <property type="entry name" value="Glucokinase"/>
</dbReference>
<evidence type="ECO:0000256" key="2">
    <source>
        <dbReference type="ARBA" id="ARBA00022777"/>
    </source>
</evidence>
<keyword evidence="3" id="KW-0547">Nucleotide-binding</keyword>
<keyword evidence="3" id="KW-0324">Glycolysis</keyword>